<organism evidence="1 2">
    <name type="scientific">Kitasatospora atroaurantiaca</name>
    <dbReference type="NCBI Taxonomy" id="285545"/>
    <lineage>
        <taxon>Bacteria</taxon>
        <taxon>Bacillati</taxon>
        <taxon>Actinomycetota</taxon>
        <taxon>Actinomycetes</taxon>
        <taxon>Kitasatosporales</taxon>
        <taxon>Streptomycetaceae</taxon>
        <taxon>Kitasatospora</taxon>
    </lineage>
</organism>
<dbReference type="PANTHER" id="PTHR38479:SF2">
    <property type="entry name" value="WINGED HELIX DNA-BINDING DOMAIN-CONTAINING PROTEIN"/>
    <property type="match status" value="1"/>
</dbReference>
<proteinExistence type="predicted"/>
<sequence length="198" mass="21992">MVITARALNRATLARQLLLGRESLDVVDAVRRVVALQAQQPASPYLALWNRLGDFDPAGLDAARAGLRTLMRITLHTVHAEDYRAFREAMEPTLRASRLGDCRFTASGLTADHAHALVSDLLKWADRPRTNVGIGGWLENRLGAPLEPVAWRMPRQYAPLWHAPTGGPWSFGTRPSTLRQARGRRRQILTLPPGVSRP</sequence>
<dbReference type="Pfam" id="PF06224">
    <property type="entry name" value="AlkZ-like"/>
    <property type="match status" value="1"/>
</dbReference>
<dbReference type="AlphaFoldDB" id="A0A561EHR4"/>
<dbReference type="Proteomes" id="UP000318416">
    <property type="component" value="Unassembled WGS sequence"/>
</dbReference>
<dbReference type="PANTHER" id="PTHR38479">
    <property type="entry name" value="LMO0824 PROTEIN"/>
    <property type="match status" value="1"/>
</dbReference>
<comment type="caution">
    <text evidence="1">The sequence shown here is derived from an EMBL/GenBank/DDBJ whole genome shotgun (WGS) entry which is preliminary data.</text>
</comment>
<protein>
    <submittedName>
        <fullName evidence="1">Winged helix DNA-binding protein</fullName>
    </submittedName>
</protein>
<keyword evidence="1" id="KW-0238">DNA-binding</keyword>
<name>A0A561EHR4_9ACTN</name>
<keyword evidence="2" id="KW-1185">Reference proteome</keyword>
<accession>A0A561EHR4</accession>
<evidence type="ECO:0000313" key="2">
    <source>
        <dbReference type="Proteomes" id="UP000318416"/>
    </source>
</evidence>
<dbReference type="EMBL" id="VIVR01000001">
    <property type="protein sequence ID" value="TWE15151.1"/>
    <property type="molecule type" value="Genomic_DNA"/>
</dbReference>
<evidence type="ECO:0000313" key="1">
    <source>
        <dbReference type="EMBL" id="TWE15151.1"/>
    </source>
</evidence>
<reference evidence="1 2" key="1">
    <citation type="submission" date="2019-06" db="EMBL/GenBank/DDBJ databases">
        <title>Sequencing the genomes of 1000 actinobacteria strains.</title>
        <authorList>
            <person name="Klenk H.-P."/>
        </authorList>
    </citation>
    <scope>NUCLEOTIDE SEQUENCE [LARGE SCALE GENOMIC DNA]</scope>
    <source>
        <strain evidence="1 2">DSM 41649</strain>
    </source>
</reference>
<dbReference type="InterPro" id="IPR009351">
    <property type="entry name" value="AlkZ-like"/>
</dbReference>
<gene>
    <name evidence="1" type="ORF">FB465_0022</name>
</gene>
<dbReference type="GO" id="GO:0003677">
    <property type="term" value="F:DNA binding"/>
    <property type="evidence" value="ECO:0007669"/>
    <property type="project" value="UniProtKB-KW"/>
</dbReference>